<dbReference type="PANTHER" id="PTHR40048:SF1">
    <property type="entry name" value="RHAMNOSYL O-METHYLTRANSFERASE"/>
    <property type="match status" value="1"/>
</dbReference>
<dbReference type="Pfam" id="PF13704">
    <property type="entry name" value="Glyco_tranf_2_4"/>
    <property type="match status" value="1"/>
</dbReference>
<evidence type="ECO:0000313" key="5">
    <source>
        <dbReference type="Proteomes" id="UP000239089"/>
    </source>
</evidence>
<dbReference type="EMBL" id="NHSJ01000038">
    <property type="protein sequence ID" value="PPQ32520.1"/>
    <property type="molecule type" value="Genomic_DNA"/>
</dbReference>
<feature type="region of interest" description="Disordered" evidence="3">
    <location>
        <begin position="703"/>
        <end position="727"/>
    </location>
</feature>
<evidence type="ECO:0000256" key="2">
    <source>
        <dbReference type="ARBA" id="ARBA00022679"/>
    </source>
</evidence>
<proteinExistence type="predicted"/>
<dbReference type="AlphaFoldDB" id="A0A2S6ND23"/>
<evidence type="ECO:0000256" key="3">
    <source>
        <dbReference type="SAM" id="MobiDB-lite"/>
    </source>
</evidence>
<dbReference type="GO" id="GO:0071770">
    <property type="term" value="P:DIM/DIP cell wall layer assembly"/>
    <property type="evidence" value="ECO:0007669"/>
    <property type="project" value="TreeGrafter"/>
</dbReference>
<dbReference type="Gene3D" id="3.90.550.10">
    <property type="entry name" value="Spore Coat Polysaccharide Biosynthesis Protein SpsA, Chain A"/>
    <property type="match status" value="1"/>
</dbReference>
<gene>
    <name evidence="4" type="ORF">CCR94_04860</name>
</gene>
<evidence type="ECO:0000313" key="4">
    <source>
        <dbReference type="EMBL" id="PPQ32520.1"/>
    </source>
</evidence>
<accession>A0A2S6ND23</accession>
<sequence>MSLEVVLNVVDAGQAKLIQPSRLTIHGFSMVRNEADVMEAFVHQAAELFDQFTFIDVLSTDGTQEMLIKASEEHKNITLLTCKTKEKYQAAMMNCLARKALRAGVDWMFFLDADEFLAVESRFELEEYLRGFGSEVLSMPWINLVPSSYSDFSSFDLGQNFRWTGRTSPYCKVAVSSLYFHNNPDATLAEGNHTISPCNDGTPAAPIIGMPLLHVPVRSRERLKYKMTNSLRFLRSKHNVRDGEGSHVSTILDLIENIESSVGYLNAIAAEYGQNNAKLQVVDPAALDWPVRRLPAYLRDRAPEMRDDATSIGATLAADAEIKWRDPGFVRNAAVGAAIEGGELRIVAQPMSGRMQPLYERFASLPPANPAVAPQLGPEAIPSLLSKTLETTLLPVAFATLSAWSRLIPVLFGIFAVARPRRFVELGVHNGMSFFAGCQVARHLQTETECVAVDSWVGDPHASFHDSSVFDEFKRNLGRDYPDARFIQGMFSHARDCFDDGSIDLLHIDGYHTYDAVKDDFDTWLSKMSDTGIVIFHDINVHERNFGVWQFWRELRARYLGLAFMHSHGLGVLYVGRQDNAIAAIFRWLVENPAYFAAAQKYFEILGENAIDHKAKADEAHRAQQAFESAEGVLPISFNPELGARNEHLIVVAKALKLLMRAIRFKRILLWLFPSRRRRHQKQLKMAKFMRQCLLRFSEAAKVDPAPEGASARRLPENERDEKLRAA</sequence>
<dbReference type="InterPro" id="IPR029044">
    <property type="entry name" value="Nucleotide-diphossugar_trans"/>
</dbReference>
<dbReference type="GO" id="GO:0008168">
    <property type="term" value="F:methyltransferase activity"/>
    <property type="evidence" value="ECO:0007669"/>
    <property type="project" value="UniProtKB-KW"/>
</dbReference>
<reference evidence="4 5" key="1">
    <citation type="journal article" date="2018" name="Arch. Microbiol.">
        <title>New insights into the metabolic potential of the phototrophic purple bacterium Rhodopila globiformis DSM 161(T) from its draft genome sequence and evidence for a vanadium-dependent nitrogenase.</title>
        <authorList>
            <person name="Imhoff J.F."/>
            <person name="Rahn T."/>
            <person name="Kunzel S."/>
            <person name="Neulinger S.C."/>
        </authorList>
    </citation>
    <scope>NUCLEOTIDE SEQUENCE [LARGE SCALE GENOMIC DNA]</scope>
    <source>
        <strain evidence="4 5">DSM 16996</strain>
    </source>
</reference>
<dbReference type="GO" id="GO:0005886">
    <property type="term" value="C:plasma membrane"/>
    <property type="evidence" value="ECO:0007669"/>
    <property type="project" value="TreeGrafter"/>
</dbReference>
<keyword evidence="5" id="KW-1185">Reference proteome</keyword>
<dbReference type="Gene3D" id="3.40.50.150">
    <property type="entry name" value="Vaccinia Virus protein VP39"/>
    <property type="match status" value="1"/>
</dbReference>
<dbReference type="SUPFAM" id="SSF53448">
    <property type="entry name" value="Nucleotide-diphospho-sugar transferases"/>
    <property type="match status" value="1"/>
</dbReference>
<keyword evidence="2" id="KW-0808">Transferase</keyword>
<organism evidence="4 5">
    <name type="scientific">Rhodoblastus sphagnicola</name>
    <dbReference type="NCBI Taxonomy" id="333368"/>
    <lineage>
        <taxon>Bacteria</taxon>
        <taxon>Pseudomonadati</taxon>
        <taxon>Pseudomonadota</taxon>
        <taxon>Alphaproteobacteria</taxon>
        <taxon>Hyphomicrobiales</taxon>
        <taxon>Rhodoblastaceae</taxon>
        <taxon>Rhodoblastus</taxon>
    </lineage>
</organism>
<keyword evidence="1" id="KW-0489">Methyltransferase</keyword>
<dbReference type="Pfam" id="PF13578">
    <property type="entry name" value="Methyltransf_24"/>
    <property type="match status" value="1"/>
</dbReference>
<feature type="compositionally biased region" description="Basic and acidic residues" evidence="3">
    <location>
        <begin position="714"/>
        <end position="727"/>
    </location>
</feature>
<name>A0A2S6ND23_9HYPH</name>
<dbReference type="PANTHER" id="PTHR40048">
    <property type="entry name" value="RHAMNOSYL O-METHYLTRANSFERASE"/>
    <property type="match status" value="1"/>
</dbReference>
<dbReference type="GO" id="GO:0032259">
    <property type="term" value="P:methylation"/>
    <property type="evidence" value="ECO:0007669"/>
    <property type="project" value="UniProtKB-KW"/>
</dbReference>
<comment type="caution">
    <text evidence="4">The sequence shown here is derived from an EMBL/GenBank/DDBJ whole genome shotgun (WGS) entry which is preliminary data.</text>
</comment>
<evidence type="ECO:0000256" key="1">
    <source>
        <dbReference type="ARBA" id="ARBA00022603"/>
    </source>
</evidence>
<protein>
    <submittedName>
        <fullName evidence="4">Uncharacterized protein</fullName>
    </submittedName>
</protein>
<dbReference type="SUPFAM" id="SSF53335">
    <property type="entry name" value="S-adenosyl-L-methionine-dependent methyltransferases"/>
    <property type="match status" value="1"/>
</dbReference>
<dbReference type="Proteomes" id="UP000239089">
    <property type="component" value="Unassembled WGS sequence"/>
</dbReference>
<dbReference type="InterPro" id="IPR029063">
    <property type="entry name" value="SAM-dependent_MTases_sf"/>
</dbReference>